<sequence>MSDHTITERAPILSDPLRRTQLSQVGRVLLVVVGIATIVVPFLLDGVILASRHMDNPAWLPHAKLHTAMGFFAAIGLGVGALICLLGRPVTDRFSMATGAYLAGAFWIAVLAAGCWPGTSYFFVDDPVYSHPLYRPELLGMPDNVATAVLMIVLVVIGLALVLRRQKASTD</sequence>
<feature type="transmembrane region" description="Helical" evidence="1">
    <location>
        <begin position="28"/>
        <end position="48"/>
    </location>
</feature>
<keyword evidence="1" id="KW-1133">Transmembrane helix</keyword>
<accession>A0ABW6NLP7</accession>
<evidence type="ECO:0000313" key="2">
    <source>
        <dbReference type="EMBL" id="MFF0454574.1"/>
    </source>
</evidence>
<feature type="transmembrane region" description="Helical" evidence="1">
    <location>
        <begin position="68"/>
        <end position="87"/>
    </location>
</feature>
<evidence type="ECO:0008006" key="4">
    <source>
        <dbReference type="Google" id="ProtNLM"/>
    </source>
</evidence>
<feature type="transmembrane region" description="Helical" evidence="1">
    <location>
        <begin position="99"/>
        <end position="124"/>
    </location>
</feature>
<gene>
    <name evidence="2" type="ORF">ACFYTH_14530</name>
</gene>
<evidence type="ECO:0000256" key="1">
    <source>
        <dbReference type="SAM" id="Phobius"/>
    </source>
</evidence>
<keyword evidence="1" id="KW-0812">Transmembrane</keyword>
<name>A0ABW6NLP7_9NOCA</name>
<proteinExistence type="predicted"/>
<dbReference type="Proteomes" id="UP001601521">
    <property type="component" value="Unassembled WGS sequence"/>
</dbReference>
<protein>
    <recommendedName>
        <fullName evidence="4">DUF998 domain-containing protein</fullName>
    </recommendedName>
</protein>
<keyword evidence="1" id="KW-0472">Membrane</keyword>
<keyword evidence="3" id="KW-1185">Reference proteome</keyword>
<reference evidence="2 3" key="1">
    <citation type="submission" date="2024-10" db="EMBL/GenBank/DDBJ databases">
        <title>The Natural Products Discovery Center: Release of the First 8490 Sequenced Strains for Exploring Actinobacteria Biosynthetic Diversity.</title>
        <authorList>
            <person name="Kalkreuter E."/>
            <person name="Kautsar S.A."/>
            <person name="Yang D."/>
            <person name="Bader C.D."/>
            <person name="Teijaro C.N."/>
            <person name="Fluegel L."/>
            <person name="Davis C.M."/>
            <person name="Simpson J.R."/>
            <person name="Lauterbach L."/>
            <person name="Steele A.D."/>
            <person name="Gui C."/>
            <person name="Meng S."/>
            <person name="Li G."/>
            <person name="Viehrig K."/>
            <person name="Ye F."/>
            <person name="Su P."/>
            <person name="Kiefer A.F."/>
            <person name="Nichols A."/>
            <person name="Cepeda A.J."/>
            <person name="Yan W."/>
            <person name="Fan B."/>
            <person name="Jiang Y."/>
            <person name="Adhikari A."/>
            <person name="Zheng C.-J."/>
            <person name="Schuster L."/>
            <person name="Cowan T.M."/>
            <person name="Smanski M.J."/>
            <person name="Chevrette M.G."/>
            <person name="De Carvalho L.P.S."/>
            <person name="Shen B."/>
        </authorList>
    </citation>
    <scope>NUCLEOTIDE SEQUENCE [LARGE SCALE GENOMIC DNA]</scope>
    <source>
        <strain evidence="2 3">NPDC004550</strain>
    </source>
</reference>
<dbReference type="EMBL" id="JBIALX010000005">
    <property type="protein sequence ID" value="MFF0454574.1"/>
    <property type="molecule type" value="Genomic_DNA"/>
</dbReference>
<feature type="transmembrane region" description="Helical" evidence="1">
    <location>
        <begin position="144"/>
        <end position="163"/>
    </location>
</feature>
<comment type="caution">
    <text evidence="2">The sequence shown here is derived from an EMBL/GenBank/DDBJ whole genome shotgun (WGS) entry which is preliminary data.</text>
</comment>
<organism evidence="2 3">
    <name type="scientific">Nocardia africana</name>
    <dbReference type="NCBI Taxonomy" id="134964"/>
    <lineage>
        <taxon>Bacteria</taxon>
        <taxon>Bacillati</taxon>
        <taxon>Actinomycetota</taxon>
        <taxon>Actinomycetes</taxon>
        <taxon>Mycobacteriales</taxon>
        <taxon>Nocardiaceae</taxon>
        <taxon>Nocardia</taxon>
    </lineage>
</organism>
<evidence type="ECO:0000313" key="3">
    <source>
        <dbReference type="Proteomes" id="UP001601521"/>
    </source>
</evidence>
<dbReference type="RefSeq" id="WP_387251448.1">
    <property type="nucleotide sequence ID" value="NZ_JBIALX010000005.1"/>
</dbReference>